<dbReference type="EMBL" id="CAJNOL010001255">
    <property type="protein sequence ID" value="CAF1323002.1"/>
    <property type="molecule type" value="Genomic_DNA"/>
</dbReference>
<dbReference type="PANTHER" id="PTHR19303:SF73">
    <property type="entry name" value="PROTEIN PDC2"/>
    <property type="match status" value="1"/>
</dbReference>
<dbReference type="Gene3D" id="3.40.50.300">
    <property type="entry name" value="P-loop containing nucleotide triphosphate hydrolases"/>
    <property type="match status" value="1"/>
</dbReference>
<dbReference type="PANTHER" id="PTHR19303">
    <property type="entry name" value="TRANSPOSON"/>
    <property type="match status" value="1"/>
</dbReference>
<dbReference type="InterPro" id="IPR027417">
    <property type="entry name" value="P-loop_NTPase"/>
</dbReference>
<gene>
    <name evidence="2" type="ORF">JXQ802_LOCUS30645</name>
</gene>
<dbReference type="InterPro" id="IPR004875">
    <property type="entry name" value="DDE_SF_endonuclease_dom"/>
</dbReference>
<dbReference type="AlphaFoldDB" id="A0A815F8K4"/>
<keyword evidence="3" id="KW-1185">Reference proteome</keyword>
<reference evidence="2" key="1">
    <citation type="submission" date="2021-02" db="EMBL/GenBank/DDBJ databases">
        <authorList>
            <person name="Nowell W R."/>
        </authorList>
    </citation>
    <scope>NUCLEOTIDE SEQUENCE</scope>
</reference>
<name>A0A815F8K4_9BILA</name>
<organism evidence="2 3">
    <name type="scientific">Rotaria sordida</name>
    <dbReference type="NCBI Taxonomy" id="392033"/>
    <lineage>
        <taxon>Eukaryota</taxon>
        <taxon>Metazoa</taxon>
        <taxon>Spiralia</taxon>
        <taxon>Gnathifera</taxon>
        <taxon>Rotifera</taxon>
        <taxon>Eurotatoria</taxon>
        <taxon>Bdelloidea</taxon>
        <taxon>Philodinida</taxon>
        <taxon>Philodinidae</taxon>
        <taxon>Rotaria</taxon>
    </lineage>
</organism>
<comment type="caution">
    <text evidence="2">The sequence shown here is derived from an EMBL/GenBank/DDBJ whole genome shotgun (WGS) entry which is preliminary data.</text>
</comment>
<dbReference type="GO" id="GO:0005634">
    <property type="term" value="C:nucleus"/>
    <property type="evidence" value="ECO:0007669"/>
    <property type="project" value="TreeGrafter"/>
</dbReference>
<proteinExistence type="predicted"/>
<accession>A0A815F8K4</accession>
<evidence type="ECO:0000313" key="3">
    <source>
        <dbReference type="Proteomes" id="UP000663870"/>
    </source>
</evidence>
<protein>
    <recommendedName>
        <fullName evidence="1">DDE-1 domain-containing protein</fullName>
    </recommendedName>
</protein>
<dbReference type="InterPro" id="IPR050863">
    <property type="entry name" value="CenT-Element_Derived"/>
</dbReference>
<feature type="domain" description="DDE-1" evidence="1">
    <location>
        <begin position="2"/>
        <end position="92"/>
    </location>
</feature>
<evidence type="ECO:0000313" key="2">
    <source>
        <dbReference type="EMBL" id="CAF1323002.1"/>
    </source>
</evidence>
<dbReference type="GO" id="GO:0003677">
    <property type="term" value="F:DNA binding"/>
    <property type="evidence" value="ECO:0007669"/>
    <property type="project" value="TreeGrafter"/>
</dbReference>
<dbReference type="Pfam" id="PF03184">
    <property type="entry name" value="DDE_1"/>
    <property type="match status" value="1"/>
</dbReference>
<sequence length="330" mass="37142">MDNAPCHPTDIELSHVKLQFFPPNTTSKLQPLDQGIIRTFKTYYRKQVVKYVISRCATAQSPDDIKITPLDAIYSVDASWQAVSELTIRNTFRSASFENEPHGHMTTTTLDSSTTTPTETITITVDEHDEQSNILDNLLQHITIGGQAMKAGDFVDIDNDIPAFNKWFDSCENILVCDVNEQDDDDDSNAVSTEIPPKIAEAMEMTQKLRLLATTQHPQLHKLISELESKLIDVTRAGRFGTKGLAITYVANESDAEILNEIQSRFEVQITEMSDEINANTHNRRLRSSSKAMITRRQTGLIDSLSSDLLFYSSNRNKRQRRQSANSSSK</sequence>
<evidence type="ECO:0000259" key="1">
    <source>
        <dbReference type="Pfam" id="PF03184"/>
    </source>
</evidence>
<dbReference type="Proteomes" id="UP000663870">
    <property type="component" value="Unassembled WGS sequence"/>
</dbReference>